<dbReference type="Pfam" id="PF10265">
    <property type="entry name" value="Miga"/>
    <property type="match status" value="1"/>
</dbReference>
<dbReference type="GO" id="GO:0008053">
    <property type="term" value="P:mitochondrial fusion"/>
    <property type="evidence" value="ECO:0007669"/>
    <property type="project" value="InterPro"/>
</dbReference>
<evidence type="ECO:0000313" key="3">
    <source>
        <dbReference type="EnsemblMetazoa" id="RPRC002412-PA"/>
    </source>
</evidence>
<accession>T1HEE0</accession>
<name>T1HEE0_RHOPR</name>
<dbReference type="InParanoid" id="T1HEE0"/>
<evidence type="ECO:0000256" key="2">
    <source>
        <dbReference type="SAM" id="Phobius"/>
    </source>
</evidence>
<dbReference type="EMBL" id="ACPB03010241">
    <property type="status" value="NOT_ANNOTATED_CDS"/>
    <property type="molecule type" value="Genomic_DNA"/>
</dbReference>
<dbReference type="Proteomes" id="UP000015103">
    <property type="component" value="Unassembled WGS sequence"/>
</dbReference>
<organism evidence="3 4">
    <name type="scientific">Rhodnius prolixus</name>
    <name type="common">Triatomid bug</name>
    <dbReference type="NCBI Taxonomy" id="13249"/>
    <lineage>
        <taxon>Eukaryota</taxon>
        <taxon>Metazoa</taxon>
        <taxon>Ecdysozoa</taxon>
        <taxon>Arthropoda</taxon>
        <taxon>Hexapoda</taxon>
        <taxon>Insecta</taxon>
        <taxon>Pterygota</taxon>
        <taxon>Neoptera</taxon>
        <taxon>Paraneoptera</taxon>
        <taxon>Hemiptera</taxon>
        <taxon>Heteroptera</taxon>
        <taxon>Panheteroptera</taxon>
        <taxon>Cimicomorpha</taxon>
        <taxon>Reduviidae</taxon>
        <taxon>Triatominae</taxon>
        <taxon>Rhodnius</taxon>
    </lineage>
</organism>
<dbReference type="VEuPathDB" id="VectorBase:RPRC002412"/>
<dbReference type="eggNOG" id="ENOG502SEJG">
    <property type="taxonomic scope" value="Eukaryota"/>
</dbReference>
<evidence type="ECO:0000313" key="4">
    <source>
        <dbReference type="Proteomes" id="UP000015103"/>
    </source>
</evidence>
<proteinExistence type="predicted"/>
<feature type="compositionally biased region" description="Polar residues" evidence="1">
    <location>
        <begin position="89"/>
        <end position="100"/>
    </location>
</feature>
<dbReference type="HOGENOM" id="CLU_1761035_0_0_1"/>
<sequence>MSFLAQLRSNTGLPNAFRSWRSVNIQLSTTQKIVIVSVSAGVALLAFVAQCLKRRRKAPTSIKFNKKIRQLPISSANVGTSPNGERASQAGSQRSGSPSIRSFHRQPSVLSTLSDRLSAAGLTQAAVKLTPQQLGTMGILYNHFCAII</sequence>
<feature type="compositionally biased region" description="Polar residues" evidence="1">
    <location>
        <begin position="74"/>
        <end position="83"/>
    </location>
</feature>
<keyword evidence="2" id="KW-0472">Membrane</keyword>
<dbReference type="STRING" id="13249.T1HEE0"/>
<feature type="transmembrane region" description="Helical" evidence="2">
    <location>
        <begin position="33"/>
        <end position="52"/>
    </location>
</feature>
<evidence type="ECO:0000256" key="1">
    <source>
        <dbReference type="SAM" id="MobiDB-lite"/>
    </source>
</evidence>
<keyword evidence="2" id="KW-1133">Transmembrane helix</keyword>
<reference evidence="3" key="1">
    <citation type="submission" date="2015-05" db="UniProtKB">
        <authorList>
            <consortium name="EnsemblMetazoa"/>
        </authorList>
    </citation>
    <scope>IDENTIFICATION</scope>
</reference>
<feature type="region of interest" description="Disordered" evidence="1">
    <location>
        <begin position="74"/>
        <end position="103"/>
    </location>
</feature>
<dbReference type="InterPro" id="IPR019392">
    <property type="entry name" value="Miga"/>
</dbReference>
<dbReference type="EnsemblMetazoa" id="RPRC002412-RA">
    <property type="protein sequence ID" value="RPRC002412-PA"/>
    <property type="gene ID" value="RPRC002412"/>
</dbReference>
<protein>
    <submittedName>
        <fullName evidence="3">Uncharacterized protein</fullName>
    </submittedName>
</protein>
<keyword evidence="4" id="KW-1185">Reference proteome</keyword>
<dbReference type="AlphaFoldDB" id="T1HEE0"/>
<dbReference type="OMA" id="WRSVNIQ"/>
<keyword evidence="2" id="KW-0812">Transmembrane</keyword>